<protein>
    <submittedName>
        <fullName evidence="1">Uncharacterized protein</fullName>
    </submittedName>
</protein>
<evidence type="ECO:0000313" key="1">
    <source>
        <dbReference type="EMBL" id="MCJ8148770.1"/>
    </source>
</evidence>
<reference evidence="1 2" key="1">
    <citation type="submission" date="2022-02" db="EMBL/GenBank/DDBJ databases">
        <title>Shinella B3.7 sp. nov., isolated from Sediment (Zhairuo Island).</title>
        <authorList>
            <person name="Chen G."/>
        </authorList>
    </citation>
    <scope>NUCLEOTIDE SEQUENCE [LARGE SCALE GENOMIC DNA]</scope>
    <source>
        <strain evidence="1 2">B3.7</strain>
    </source>
</reference>
<dbReference type="EMBL" id="JAKVIN010000002">
    <property type="protein sequence ID" value="MCJ8148770.1"/>
    <property type="molecule type" value="Genomic_DNA"/>
</dbReference>
<evidence type="ECO:0000313" key="2">
    <source>
        <dbReference type="Proteomes" id="UP001201844"/>
    </source>
</evidence>
<dbReference type="Proteomes" id="UP001201844">
    <property type="component" value="Unassembled WGS sequence"/>
</dbReference>
<gene>
    <name evidence="1" type="ORF">MKI86_06445</name>
</gene>
<accession>A0ABT0CJH1</accession>
<organism evidence="1 2">
    <name type="scientific">Shinella sedimenti</name>
    <dbReference type="NCBI Taxonomy" id="2919913"/>
    <lineage>
        <taxon>Bacteria</taxon>
        <taxon>Pseudomonadati</taxon>
        <taxon>Pseudomonadota</taxon>
        <taxon>Alphaproteobacteria</taxon>
        <taxon>Hyphomicrobiales</taxon>
        <taxon>Rhizobiaceae</taxon>
        <taxon>Shinella</taxon>
    </lineage>
</organism>
<comment type="caution">
    <text evidence="1">The sequence shown here is derived from an EMBL/GenBank/DDBJ whole genome shotgun (WGS) entry which is preliminary data.</text>
</comment>
<dbReference type="RefSeq" id="WP_241598830.1">
    <property type="nucleotide sequence ID" value="NZ_JAKVIN010000002.1"/>
</dbReference>
<keyword evidence="2" id="KW-1185">Reference proteome</keyword>
<sequence length="339" mass="39505">MKNVSFSGFDYNRFINLFPGTKPAEKIEETSMMTVFPYFSQGKIRIELSIPFRLQDKYCGMFREKLKSENVTLVINYNNHLPCTFVYTEDLEDRPSTAVMIVWKHFKNVLKKSNDIKFTMLGPSPFHAEFYVNSAPDAEFHLEYKKESGYDRVNILVDEKKEIERSRDFIEYTLREEAGLFYEVVKKRNETNQKTTELYSKIEKLSKENEGAISKIKNFIKFERLNTYDCLIELEKNQLSIDEFRMNFSEDIEIIELRTGKSHLLHKINQEVDKITKTPLISFKNILSTIKDRHNLTSTNRAVITSTIVGVLCGYAMTSLPAIFATIAKIIDSVLQRMP</sequence>
<proteinExistence type="predicted"/>
<name>A0ABT0CJH1_9HYPH</name>